<protein>
    <submittedName>
        <fullName evidence="1">Sensor domain-containing protein</fullName>
    </submittedName>
</protein>
<organism evidence="1 2">
    <name type="scientific">Nocardia yunnanensis</name>
    <dbReference type="NCBI Taxonomy" id="2382165"/>
    <lineage>
        <taxon>Bacteria</taxon>
        <taxon>Bacillati</taxon>
        <taxon>Actinomycetota</taxon>
        <taxon>Actinomycetes</taxon>
        <taxon>Mycobacteriales</taxon>
        <taxon>Nocardiaceae</taxon>
        <taxon>Nocardia</taxon>
    </lineage>
</organism>
<dbReference type="AlphaFoldDB" id="A0A386ZPQ6"/>
<dbReference type="OrthoDB" id="4762219at2"/>
<evidence type="ECO:0000313" key="1">
    <source>
        <dbReference type="EMBL" id="AYF79426.1"/>
    </source>
</evidence>
<keyword evidence="2" id="KW-1185">Reference proteome</keyword>
<accession>A0A386ZPQ6</accession>
<evidence type="ECO:0000313" key="2">
    <source>
        <dbReference type="Proteomes" id="UP000267164"/>
    </source>
</evidence>
<dbReference type="EMBL" id="CP032568">
    <property type="protein sequence ID" value="AYF79426.1"/>
    <property type="molecule type" value="Genomic_DNA"/>
</dbReference>
<reference evidence="1 2" key="1">
    <citation type="submission" date="2018-09" db="EMBL/GenBank/DDBJ databases">
        <title>Nocardia yunnanensis sp. nov., an actinomycete isolated from a soil sample.</title>
        <authorList>
            <person name="Zhang J."/>
        </authorList>
    </citation>
    <scope>NUCLEOTIDE SEQUENCE [LARGE SCALE GENOMIC DNA]</scope>
    <source>
        <strain evidence="1 2">CFHS0054</strain>
    </source>
</reference>
<gene>
    <name evidence="1" type="ORF">D7D52_27065</name>
</gene>
<dbReference type="Proteomes" id="UP000267164">
    <property type="component" value="Chromosome"/>
</dbReference>
<name>A0A386ZPQ6_9NOCA</name>
<sequence>MVLAGGLLAGCGDSVEGHPIAVRGPVTPIVSAEGGLAKLLPDPSQFPTRYTALVLPADTAKQAADDVNGYLPGAQVDPSGCVPATPTAGPAVAVGTDDEARATLTVVLTRSDQPLSALRDQLGQCGTVRLGDSGLTSVVSTRLNPAPPANADDTLAFERTVAAPNDPTGSQRTMQTLIGQIGEVRITVSYMTSGSGKDGEGLDTLFTTALRKVRKG</sequence>
<proteinExistence type="predicted"/>
<dbReference type="KEGG" id="nyu:D7D52_27065"/>